<dbReference type="RefSeq" id="WP_157051287.1">
    <property type="nucleotide sequence ID" value="NZ_AZEY01000079.1"/>
</dbReference>
<gene>
    <name evidence="1" type="ORF">FC85_GL000779</name>
</gene>
<protein>
    <submittedName>
        <fullName evidence="1">Uncharacterized protein</fullName>
    </submittedName>
</protein>
<dbReference type="EMBL" id="AZEY01000079">
    <property type="protein sequence ID" value="KRL64984.1"/>
    <property type="molecule type" value="Genomic_DNA"/>
</dbReference>
<evidence type="ECO:0000313" key="2">
    <source>
        <dbReference type="Proteomes" id="UP000052013"/>
    </source>
</evidence>
<sequence length="50" mass="5805">MLIKKVIYKLLLRQSLIEVTTGNAPITAMKYVCLINGSWYFTESQLFYDS</sequence>
<accession>A0A0R1SH35</accession>
<name>A0A0R1SH35_9LACO</name>
<reference evidence="1 2" key="1">
    <citation type="journal article" date="2015" name="Genome Announc.">
        <title>Expanding the biotechnology potential of lactobacilli through comparative genomics of 213 strains and associated genera.</title>
        <authorList>
            <person name="Sun Z."/>
            <person name="Harris H.M."/>
            <person name="McCann A."/>
            <person name="Guo C."/>
            <person name="Argimon S."/>
            <person name="Zhang W."/>
            <person name="Yang X."/>
            <person name="Jeffery I.B."/>
            <person name="Cooney J.C."/>
            <person name="Kagawa T.F."/>
            <person name="Liu W."/>
            <person name="Song Y."/>
            <person name="Salvetti E."/>
            <person name="Wrobel A."/>
            <person name="Rasinkangas P."/>
            <person name="Parkhill J."/>
            <person name="Rea M.C."/>
            <person name="O'Sullivan O."/>
            <person name="Ritari J."/>
            <person name="Douillard F.P."/>
            <person name="Paul Ross R."/>
            <person name="Yang R."/>
            <person name="Briner A.E."/>
            <person name="Felis G.E."/>
            <person name="de Vos W.M."/>
            <person name="Barrangou R."/>
            <person name="Klaenhammer T.R."/>
            <person name="Caufield P.W."/>
            <person name="Cui Y."/>
            <person name="Zhang H."/>
            <person name="O'Toole P.W."/>
        </authorList>
    </citation>
    <scope>NUCLEOTIDE SEQUENCE [LARGE SCALE GENOMIC DNA]</scope>
    <source>
        <strain evidence="1 2">DSM 14421</strain>
    </source>
</reference>
<comment type="caution">
    <text evidence="1">The sequence shown here is derived from an EMBL/GenBank/DDBJ whole genome shotgun (WGS) entry which is preliminary data.</text>
</comment>
<proteinExistence type="predicted"/>
<organism evidence="1 2">
    <name type="scientific">Lentilactobacillus diolivorans DSM 14421</name>
    <dbReference type="NCBI Taxonomy" id="1423739"/>
    <lineage>
        <taxon>Bacteria</taxon>
        <taxon>Bacillati</taxon>
        <taxon>Bacillota</taxon>
        <taxon>Bacilli</taxon>
        <taxon>Lactobacillales</taxon>
        <taxon>Lactobacillaceae</taxon>
        <taxon>Lentilactobacillus</taxon>
    </lineage>
</organism>
<evidence type="ECO:0000313" key="1">
    <source>
        <dbReference type="EMBL" id="KRL64984.1"/>
    </source>
</evidence>
<dbReference type="Proteomes" id="UP000052013">
    <property type="component" value="Unassembled WGS sequence"/>
</dbReference>
<dbReference type="AlphaFoldDB" id="A0A0R1SH35"/>
<dbReference type="PATRIC" id="fig|1423739.3.peg.813"/>